<sequence>MDNERKNLEQETIDVVFAAYGNYVEALNNEIALDNPNQGRFKWLEVLLDILIDLFEIGNRQFSQEDQPEITNLIVLFALVHYNHHLFF</sequence>
<dbReference type="WBParaSite" id="Csp11.Scaffold629.g8652.t1">
    <property type="protein sequence ID" value="Csp11.Scaffold629.g8652.t1"/>
    <property type="gene ID" value="Csp11.Scaffold629.g8652"/>
</dbReference>
<keyword evidence="1" id="KW-1185">Reference proteome</keyword>
<evidence type="ECO:0000313" key="1">
    <source>
        <dbReference type="Proteomes" id="UP000095282"/>
    </source>
</evidence>
<accession>A0A1I7UF04</accession>
<protein>
    <submittedName>
        <fullName evidence="2">Uncharacterized protein</fullName>
    </submittedName>
</protein>
<organism evidence="1 2">
    <name type="scientific">Caenorhabditis tropicalis</name>
    <dbReference type="NCBI Taxonomy" id="1561998"/>
    <lineage>
        <taxon>Eukaryota</taxon>
        <taxon>Metazoa</taxon>
        <taxon>Ecdysozoa</taxon>
        <taxon>Nematoda</taxon>
        <taxon>Chromadorea</taxon>
        <taxon>Rhabditida</taxon>
        <taxon>Rhabditina</taxon>
        <taxon>Rhabditomorpha</taxon>
        <taxon>Rhabditoidea</taxon>
        <taxon>Rhabditidae</taxon>
        <taxon>Peloderinae</taxon>
        <taxon>Caenorhabditis</taxon>
    </lineage>
</organism>
<reference evidence="2" key="1">
    <citation type="submission" date="2016-11" db="UniProtKB">
        <authorList>
            <consortium name="WormBaseParasite"/>
        </authorList>
    </citation>
    <scope>IDENTIFICATION</scope>
</reference>
<dbReference type="AlphaFoldDB" id="A0A1I7UF04"/>
<evidence type="ECO:0000313" key="2">
    <source>
        <dbReference type="WBParaSite" id="Csp11.Scaffold629.g8652.t1"/>
    </source>
</evidence>
<name>A0A1I7UF04_9PELO</name>
<proteinExistence type="predicted"/>
<dbReference type="Proteomes" id="UP000095282">
    <property type="component" value="Unplaced"/>
</dbReference>